<evidence type="ECO:0000259" key="4">
    <source>
        <dbReference type="Pfam" id="PF17147"/>
    </source>
</evidence>
<dbReference type="STRING" id="1321606.SAMD00020551_1368"/>
<dbReference type="Pfam" id="PF01855">
    <property type="entry name" value="POR_N"/>
    <property type="match status" value="1"/>
</dbReference>
<keyword evidence="2 5" id="KW-0560">Oxidoreductase</keyword>
<sequence length="414" mass="45527">MGKVDVLNGNKAAAWGAKLARADLMAAYPITPQTPLVEYLASFVADGVIDADLVEVESEHSALSVLQGGVLAGARTFTGTSSQGLALMYEPYIRTSTMRLPIVMALVTREVISPQTVWGGQQDAVTVRDAGWIQIWCESSQEILDSIVQAYKIAENKDVLLPVNVCYDGFSLSHMAERVEIPDQKLVDQFLPKPNITHVKLDPNNPIAVDPLTPGPMLTEFRHKQVTAMHMSKKIIEEVRQEWLEMFGRDYGGLIDLYRMEDAEIALVCLGSPAGTARVAIDEMRNHGIKVGMIRIRVLRPFPDEEIRKALVNIKAIGVIDRNVSFAKGMGISFLELKTVFGGLKMPPMIDFIGGLGGSDVTMEQIKQAIVITQHVAEGGEFQEVTWFGLDKIDVETLFSMDKDRSLKLKGVSG</sequence>
<dbReference type="EMBL" id="BASE01000028">
    <property type="protein sequence ID" value="GAM13230.1"/>
    <property type="molecule type" value="Genomic_DNA"/>
</dbReference>
<keyword evidence="6" id="KW-1185">Reference proteome</keyword>
<dbReference type="GO" id="GO:0006979">
    <property type="term" value="P:response to oxidative stress"/>
    <property type="evidence" value="ECO:0007669"/>
    <property type="project" value="TreeGrafter"/>
</dbReference>
<dbReference type="FunFam" id="3.40.50.970:FF:000012">
    <property type="entry name" value="Pyruvate:ferredoxin (Flavodoxin) oxidoreductase"/>
    <property type="match status" value="1"/>
</dbReference>
<organism evidence="5 6">
    <name type="scientific">Mesobacillus selenatarsenatis (strain DSM 18680 / JCM 14380 / FERM P-15431 / SF-1)</name>
    <dbReference type="NCBI Taxonomy" id="1321606"/>
    <lineage>
        <taxon>Bacteria</taxon>
        <taxon>Bacillati</taxon>
        <taxon>Bacillota</taxon>
        <taxon>Bacilli</taxon>
        <taxon>Bacillales</taxon>
        <taxon>Bacillaceae</taxon>
        <taxon>Mesobacillus</taxon>
    </lineage>
</organism>
<dbReference type="InterPro" id="IPR033412">
    <property type="entry name" value="PFOR_II"/>
</dbReference>
<dbReference type="Pfam" id="PF17147">
    <property type="entry name" value="PFOR_II"/>
    <property type="match status" value="1"/>
</dbReference>
<dbReference type="Proteomes" id="UP000031014">
    <property type="component" value="Unassembled WGS sequence"/>
</dbReference>
<evidence type="ECO:0000256" key="1">
    <source>
        <dbReference type="ARBA" id="ARBA00009032"/>
    </source>
</evidence>
<feature type="domain" description="Pyruvate flavodoxin/ferredoxin oxidoreductase pyrimidine binding" evidence="3">
    <location>
        <begin position="16"/>
        <end position="240"/>
    </location>
</feature>
<protein>
    <submittedName>
        <fullName evidence="5">Pyruvateferredoxin oxidoreductase, alpha subunit</fullName>
        <ecNumber evidence="5">1.2.7.1</ecNumber>
    </submittedName>
</protein>
<dbReference type="InterPro" id="IPR009014">
    <property type="entry name" value="Transketo_C/PFOR_II"/>
</dbReference>
<accession>A0A0A8WZQ9</accession>
<comment type="similarity">
    <text evidence="1">Belongs to the pyruvate:ferredoxin/flavodoxin oxidoreductase family.</text>
</comment>
<feature type="domain" description="Pyruvate:ferredoxin oxidoreductase core" evidence="4">
    <location>
        <begin position="263"/>
        <end position="366"/>
    </location>
</feature>
<dbReference type="SUPFAM" id="SSF52922">
    <property type="entry name" value="TK C-terminal domain-like"/>
    <property type="match status" value="1"/>
</dbReference>
<evidence type="ECO:0000313" key="6">
    <source>
        <dbReference type="Proteomes" id="UP000031014"/>
    </source>
</evidence>
<dbReference type="RefSeq" id="WP_084135402.1">
    <property type="nucleotide sequence ID" value="NZ_BASE01000028.1"/>
</dbReference>
<dbReference type="OrthoDB" id="9794954at2"/>
<dbReference type="EC" id="1.2.7.1" evidence="5"/>
<reference evidence="5 6" key="1">
    <citation type="submission" date="2013-06" db="EMBL/GenBank/DDBJ databases">
        <title>Whole genome shotgun sequence of Bacillus selenatarsenatis SF-1.</title>
        <authorList>
            <person name="Kuroda M."/>
            <person name="Sei K."/>
            <person name="Yamashita M."/>
            <person name="Ike M."/>
        </authorList>
    </citation>
    <scope>NUCLEOTIDE SEQUENCE [LARGE SCALE GENOMIC DNA]</scope>
    <source>
        <strain evidence="5 6">SF-1</strain>
    </source>
</reference>
<name>A0A0A8WZQ9_MESS1</name>
<dbReference type="PANTHER" id="PTHR32154">
    <property type="entry name" value="PYRUVATE-FLAVODOXIN OXIDOREDUCTASE-RELATED"/>
    <property type="match status" value="1"/>
</dbReference>
<keyword evidence="5" id="KW-0670">Pyruvate</keyword>
<dbReference type="PANTHER" id="PTHR32154:SF0">
    <property type="entry name" value="PYRUVATE-FLAVODOXIN OXIDOREDUCTASE-RELATED"/>
    <property type="match status" value="1"/>
</dbReference>
<dbReference type="CDD" id="cd07034">
    <property type="entry name" value="TPP_PYR_PFOR_IOR-alpha_like"/>
    <property type="match status" value="1"/>
</dbReference>
<gene>
    <name evidence="5" type="ORF">SAMD00020551_1368</name>
</gene>
<dbReference type="InterPro" id="IPR029061">
    <property type="entry name" value="THDP-binding"/>
</dbReference>
<dbReference type="GO" id="GO:0019164">
    <property type="term" value="F:pyruvate synthase activity"/>
    <property type="evidence" value="ECO:0007669"/>
    <property type="project" value="UniProtKB-EC"/>
</dbReference>
<evidence type="ECO:0000313" key="5">
    <source>
        <dbReference type="EMBL" id="GAM13230.1"/>
    </source>
</evidence>
<dbReference type="FunFam" id="3.40.50.920:FF:000010">
    <property type="entry name" value="Pyruvate ferredoxin oxidoreductase, alpha subunit"/>
    <property type="match status" value="1"/>
</dbReference>
<dbReference type="InterPro" id="IPR050722">
    <property type="entry name" value="Pyruvate:ferred/Flavod_OxRd"/>
</dbReference>
<evidence type="ECO:0000259" key="3">
    <source>
        <dbReference type="Pfam" id="PF01855"/>
    </source>
</evidence>
<comment type="caution">
    <text evidence="5">The sequence shown here is derived from an EMBL/GenBank/DDBJ whole genome shotgun (WGS) entry which is preliminary data.</text>
</comment>
<dbReference type="Gene3D" id="3.40.50.920">
    <property type="match status" value="1"/>
</dbReference>
<evidence type="ECO:0000256" key="2">
    <source>
        <dbReference type="ARBA" id="ARBA00023002"/>
    </source>
</evidence>
<dbReference type="AlphaFoldDB" id="A0A0A8WZQ9"/>
<proteinExistence type="inferred from homology"/>
<dbReference type="SUPFAM" id="SSF52518">
    <property type="entry name" value="Thiamin diphosphate-binding fold (THDP-binding)"/>
    <property type="match status" value="1"/>
</dbReference>
<dbReference type="Gene3D" id="3.40.50.970">
    <property type="match status" value="1"/>
</dbReference>
<dbReference type="InterPro" id="IPR002880">
    <property type="entry name" value="Pyrv_Fd/Flavodoxin_OxRdtase_N"/>
</dbReference>